<sequence>MAATPDVEAGKPVPERGVSQTGRAAVFGEPAEEVERILRCEKNYYVVLRCRKDTSSGEIKANYYKLSRLVHPDKCPHPKAADASAILNTAYGTLSNAIKKTAYDAYVDDINVDAPEGMSYAEWEASNAMHQVRIPKWLEAFLRIPGAGLIVALILFPLTLIMLALLLVLAILCIPINYVCRCLGCAPPPPPPGAGDDATQGHAGMSAEEAAAFAAARNAGARRAPPQQPPMQA</sequence>
<dbReference type="GO" id="GO:0071218">
    <property type="term" value="P:cellular response to misfolded protein"/>
    <property type="evidence" value="ECO:0007669"/>
    <property type="project" value="TreeGrafter"/>
</dbReference>
<evidence type="ECO:0000256" key="2">
    <source>
        <dbReference type="SAM" id="Phobius"/>
    </source>
</evidence>
<dbReference type="Proteomes" id="UP001055712">
    <property type="component" value="Unassembled WGS sequence"/>
</dbReference>
<dbReference type="AlphaFoldDB" id="A0A9D4YWG3"/>
<keyword evidence="2" id="KW-1133">Transmembrane helix</keyword>
<dbReference type="PANTHER" id="PTHR43908">
    <property type="entry name" value="AT29763P-RELATED"/>
    <property type="match status" value="1"/>
</dbReference>
<feature type="domain" description="J" evidence="3">
    <location>
        <begin position="43"/>
        <end position="107"/>
    </location>
</feature>
<keyword evidence="5" id="KW-1185">Reference proteome</keyword>
<protein>
    <recommendedName>
        <fullName evidence="3">J domain-containing protein</fullName>
    </recommendedName>
</protein>
<dbReference type="InterPro" id="IPR036869">
    <property type="entry name" value="J_dom_sf"/>
</dbReference>
<organism evidence="4 5">
    <name type="scientific">Chlorella vulgaris</name>
    <name type="common">Green alga</name>
    <dbReference type="NCBI Taxonomy" id="3077"/>
    <lineage>
        <taxon>Eukaryota</taxon>
        <taxon>Viridiplantae</taxon>
        <taxon>Chlorophyta</taxon>
        <taxon>core chlorophytes</taxon>
        <taxon>Trebouxiophyceae</taxon>
        <taxon>Chlorellales</taxon>
        <taxon>Chlorellaceae</taxon>
        <taxon>Chlorella clade</taxon>
        <taxon>Chlorella</taxon>
    </lineage>
</organism>
<gene>
    <name evidence="4" type="ORF">D9Q98_010189</name>
</gene>
<reference evidence="4" key="2">
    <citation type="submission" date="2020-11" db="EMBL/GenBank/DDBJ databases">
        <authorList>
            <person name="Cecchin M."/>
            <person name="Marcolungo L."/>
            <person name="Rossato M."/>
            <person name="Girolomoni L."/>
            <person name="Cosentino E."/>
            <person name="Cuine S."/>
            <person name="Li-Beisson Y."/>
            <person name="Delledonne M."/>
            <person name="Ballottari M."/>
        </authorList>
    </citation>
    <scope>NUCLEOTIDE SEQUENCE</scope>
    <source>
        <strain evidence="4">211/11P</strain>
        <tissue evidence="4">Whole cell</tissue>
    </source>
</reference>
<dbReference type="PANTHER" id="PTHR43908:SF3">
    <property type="entry name" value="AT29763P-RELATED"/>
    <property type="match status" value="1"/>
</dbReference>
<dbReference type="InterPro" id="IPR001623">
    <property type="entry name" value="DnaJ_domain"/>
</dbReference>
<dbReference type="Gene3D" id="1.10.287.110">
    <property type="entry name" value="DnaJ domain"/>
    <property type="match status" value="1"/>
</dbReference>
<evidence type="ECO:0000313" key="5">
    <source>
        <dbReference type="Proteomes" id="UP001055712"/>
    </source>
</evidence>
<dbReference type="PRINTS" id="PR00625">
    <property type="entry name" value="JDOMAIN"/>
</dbReference>
<proteinExistence type="predicted"/>
<evidence type="ECO:0000256" key="1">
    <source>
        <dbReference type="SAM" id="MobiDB-lite"/>
    </source>
</evidence>
<dbReference type="InterPro" id="IPR051100">
    <property type="entry name" value="DnaJ_subfamily_B/C"/>
</dbReference>
<keyword evidence="2" id="KW-0812">Transmembrane</keyword>
<feature type="compositionally biased region" description="Low complexity" evidence="1">
    <location>
        <begin position="213"/>
        <end position="225"/>
    </location>
</feature>
<keyword evidence="2" id="KW-0472">Membrane</keyword>
<dbReference type="EMBL" id="SIDB01000008">
    <property type="protein sequence ID" value="KAI3429878.1"/>
    <property type="molecule type" value="Genomic_DNA"/>
</dbReference>
<dbReference type="SMART" id="SM00271">
    <property type="entry name" value="DnaJ"/>
    <property type="match status" value="1"/>
</dbReference>
<dbReference type="GO" id="GO:0030544">
    <property type="term" value="F:Hsp70 protein binding"/>
    <property type="evidence" value="ECO:0007669"/>
    <property type="project" value="TreeGrafter"/>
</dbReference>
<evidence type="ECO:0000259" key="3">
    <source>
        <dbReference type="PROSITE" id="PS50076"/>
    </source>
</evidence>
<dbReference type="SUPFAM" id="SSF46565">
    <property type="entry name" value="Chaperone J-domain"/>
    <property type="match status" value="1"/>
</dbReference>
<accession>A0A9D4YWG3</accession>
<comment type="caution">
    <text evidence="4">The sequence shown here is derived from an EMBL/GenBank/DDBJ whole genome shotgun (WGS) entry which is preliminary data.</text>
</comment>
<feature type="transmembrane region" description="Helical" evidence="2">
    <location>
        <begin position="146"/>
        <end position="172"/>
    </location>
</feature>
<dbReference type="PROSITE" id="PS50076">
    <property type="entry name" value="DNAJ_2"/>
    <property type="match status" value="1"/>
</dbReference>
<name>A0A9D4YWG3_CHLVU</name>
<dbReference type="Pfam" id="PF00226">
    <property type="entry name" value="DnaJ"/>
    <property type="match status" value="1"/>
</dbReference>
<feature type="region of interest" description="Disordered" evidence="1">
    <location>
        <begin position="213"/>
        <end position="233"/>
    </location>
</feature>
<dbReference type="CDD" id="cd06257">
    <property type="entry name" value="DnaJ"/>
    <property type="match status" value="1"/>
</dbReference>
<evidence type="ECO:0000313" key="4">
    <source>
        <dbReference type="EMBL" id="KAI3429878.1"/>
    </source>
</evidence>
<reference evidence="4" key="1">
    <citation type="journal article" date="2019" name="Plant J.">
        <title>Chlorella vulgaris genome assembly and annotation reveals the molecular basis for metabolic acclimation to high light conditions.</title>
        <authorList>
            <person name="Cecchin M."/>
            <person name="Marcolungo L."/>
            <person name="Rossato M."/>
            <person name="Girolomoni L."/>
            <person name="Cosentino E."/>
            <person name="Cuine S."/>
            <person name="Li-Beisson Y."/>
            <person name="Delledonne M."/>
            <person name="Ballottari M."/>
        </authorList>
    </citation>
    <scope>NUCLEOTIDE SEQUENCE</scope>
    <source>
        <strain evidence="4">211/11P</strain>
    </source>
</reference>
<dbReference type="OrthoDB" id="445556at2759"/>
<dbReference type="GO" id="GO:0005789">
    <property type="term" value="C:endoplasmic reticulum membrane"/>
    <property type="evidence" value="ECO:0007669"/>
    <property type="project" value="TreeGrafter"/>
</dbReference>